<comment type="similarity">
    <text evidence="2 10">Belongs to the RNase H family.</text>
</comment>
<evidence type="ECO:0000259" key="11">
    <source>
        <dbReference type="PROSITE" id="PS50879"/>
    </source>
</evidence>
<keyword evidence="10" id="KW-0963">Cytoplasm</keyword>
<comment type="function">
    <text evidence="10">Endonuclease that specifically degrades the RNA of RNA-DNA hybrids.</text>
</comment>
<dbReference type="CDD" id="cd09278">
    <property type="entry name" value="RNase_HI_prokaryote_like"/>
    <property type="match status" value="1"/>
</dbReference>
<keyword evidence="6 10" id="KW-0479">Metal-binding</keyword>
<dbReference type="EC" id="3.1.26.4" evidence="4 10"/>
<evidence type="ECO:0000313" key="13">
    <source>
        <dbReference type="Proteomes" id="UP000177746"/>
    </source>
</evidence>
<feature type="domain" description="RNase H type-1" evidence="11">
    <location>
        <begin position="1"/>
        <end position="138"/>
    </location>
</feature>
<dbReference type="PROSITE" id="PS50879">
    <property type="entry name" value="RNASE_H_1"/>
    <property type="match status" value="1"/>
</dbReference>
<protein>
    <recommendedName>
        <fullName evidence="4 10">Ribonuclease H</fullName>
        <shortName evidence="10">RNase H</shortName>
        <ecNumber evidence="4 10">3.1.26.4</ecNumber>
    </recommendedName>
</protein>
<evidence type="ECO:0000256" key="2">
    <source>
        <dbReference type="ARBA" id="ARBA00005300"/>
    </source>
</evidence>
<keyword evidence="9 10" id="KW-0460">Magnesium</keyword>
<evidence type="ECO:0000256" key="4">
    <source>
        <dbReference type="ARBA" id="ARBA00012180"/>
    </source>
</evidence>
<dbReference type="PANTHER" id="PTHR10642">
    <property type="entry name" value="RIBONUCLEASE H1"/>
    <property type="match status" value="1"/>
</dbReference>
<feature type="binding site" evidence="10">
    <location>
        <position position="7"/>
    </location>
    <ligand>
        <name>Mg(2+)</name>
        <dbReference type="ChEBI" id="CHEBI:18420"/>
        <label>1</label>
    </ligand>
</feature>
<dbReference type="NCBIfam" id="NF001236">
    <property type="entry name" value="PRK00203.1"/>
    <property type="match status" value="1"/>
</dbReference>
<evidence type="ECO:0000256" key="8">
    <source>
        <dbReference type="ARBA" id="ARBA00022801"/>
    </source>
</evidence>
<comment type="cofactor">
    <cofactor evidence="10">
        <name>Mg(2+)</name>
        <dbReference type="ChEBI" id="CHEBI:18420"/>
    </cofactor>
    <text evidence="10">Binds 1 Mg(2+) ion per subunit. May bind a second metal ion at a regulatory site, or after substrate binding.</text>
</comment>
<dbReference type="GO" id="GO:0003676">
    <property type="term" value="F:nucleic acid binding"/>
    <property type="evidence" value="ECO:0007669"/>
    <property type="project" value="InterPro"/>
</dbReference>
<dbReference type="HAMAP" id="MF_00042">
    <property type="entry name" value="RNase_H"/>
    <property type="match status" value="1"/>
</dbReference>
<comment type="catalytic activity">
    <reaction evidence="1 10">
        <text>Endonucleolytic cleavage to 5'-phosphomonoester.</text>
        <dbReference type="EC" id="3.1.26.4"/>
    </reaction>
</comment>
<comment type="caution">
    <text evidence="12">The sequence shown here is derived from an EMBL/GenBank/DDBJ whole genome shotgun (WGS) entry which is preliminary data.</text>
</comment>
<keyword evidence="7 10" id="KW-0255">Endonuclease</keyword>
<evidence type="ECO:0000256" key="10">
    <source>
        <dbReference type="HAMAP-Rule" id="MF_00042"/>
    </source>
</evidence>
<dbReference type="InterPro" id="IPR002156">
    <property type="entry name" value="RNaseH_domain"/>
</dbReference>
<dbReference type="GO" id="GO:0043137">
    <property type="term" value="P:DNA replication, removal of RNA primer"/>
    <property type="evidence" value="ECO:0007669"/>
    <property type="project" value="TreeGrafter"/>
</dbReference>
<comment type="subcellular location">
    <subcellularLocation>
        <location evidence="10">Cytoplasm</location>
    </subcellularLocation>
</comment>
<evidence type="ECO:0000313" key="12">
    <source>
        <dbReference type="EMBL" id="OHA90879.1"/>
    </source>
</evidence>
<organism evidence="12 13">
    <name type="scientific">Candidatus Zambryskibacteria bacterium RIFCSPHIGHO2_01_FULL_46_30</name>
    <dbReference type="NCBI Taxonomy" id="1802739"/>
    <lineage>
        <taxon>Bacteria</taxon>
        <taxon>Candidatus Zambryskiibacteriota</taxon>
    </lineage>
</organism>
<feature type="binding site" evidence="10">
    <location>
        <position position="130"/>
    </location>
    <ligand>
        <name>Mg(2+)</name>
        <dbReference type="ChEBI" id="CHEBI:18420"/>
        <label>2</label>
    </ligand>
</feature>
<feature type="binding site" evidence="10">
    <location>
        <position position="45"/>
    </location>
    <ligand>
        <name>Mg(2+)</name>
        <dbReference type="ChEBI" id="CHEBI:18420"/>
        <label>1</label>
    </ligand>
</feature>
<evidence type="ECO:0000256" key="9">
    <source>
        <dbReference type="ARBA" id="ARBA00022842"/>
    </source>
</evidence>
<keyword evidence="8 10" id="KW-0378">Hydrolase</keyword>
<dbReference type="GO" id="GO:0004523">
    <property type="term" value="F:RNA-DNA hybrid ribonuclease activity"/>
    <property type="evidence" value="ECO:0007669"/>
    <property type="project" value="UniProtKB-UniRule"/>
</dbReference>
<evidence type="ECO:0000256" key="7">
    <source>
        <dbReference type="ARBA" id="ARBA00022759"/>
    </source>
</evidence>
<dbReference type="InterPro" id="IPR022892">
    <property type="entry name" value="RNaseHI"/>
</dbReference>
<reference evidence="12 13" key="1">
    <citation type="journal article" date="2016" name="Nat. Commun.">
        <title>Thousands of microbial genomes shed light on interconnected biogeochemical processes in an aquifer system.</title>
        <authorList>
            <person name="Anantharaman K."/>
            <person name="Brown C.T."/>
            <person name="Hug L.A."/>
            <person name="Sharon I."/>
            <person name="Castelle C.J."/>
            <person name="Probst A.J."/>
            <person name="Thomas B.C."/>
            <person name="Singh A."/>
            <person name="Wilkins M.J."/>
            <person name="Karaoz U."/>
            <person name="Brodie E.L."/>
            <person name="Williams K.H."/>
            <person name="Hubbard S.S."/>
            <person name="Banfield J.F."/>
        </authorList>
    </citation>
    <scope>NUCLEOTIDE SEQUENCE [LARGE SCALE GENOMIC DNA]</scope>
</reference>
<dbReference type="AlphaFoldDB" id="A0A1G2T233"/>
<feature type="binding site" evidence="10">
    <location>
        <position position="66"/>
    </location>
    <ligand>
        <name>Mg(2+)</name>
        <dbReference type="ChEBI" id="CHEBI:18420"/>
        <label>1</label>
    </ligand>
</feature>
<dbReference type="Gene3D" id="3.30.420.10">
    <property type="entry name" value="Ribonuclease H-like superfamily/Ribonuclease H"/>
    <property type="match status" value="1"/>
</dbReference>
<dbReference type="GO" id="GO:0005737">
    <property type="term" value="C:cytoplasm"/>
    <property type="evidence" value="ECO:0007669"/>
    <property type="project" value="UniProtKB-SubCell"/>
</dbReference>
<dbReference type="Proteomes" id="UP000177746">
    <property type="component" value="Unassembled WGS sequence"/>
</dbReference>
<feature type="binding site" evidence="10">
    <location>
        <position position="7"/>
    </location>
    <ligand>
        <name>Mg(2+)</name>
        <dbReference type="ChEBI" id="CHEBI:18420"/>
        <label>2</label>
    </ligand>
</feature>
<accession>A0A1G2T233</accession>
<dbReference type="SUPFAM" id="SSF53098">
    <property type="entry name" value="Ribonuclease H-like"/>
    <property type="match status" value="1"/>
</dbReference>
<proteinExistence type="inferred from homology"/>
<gene>
    <name evidence="10" type="primary">rnhA</name>
    <name evidence="12" type="ORF">A2665_00080</name>
</gene>
<dbReference type="InterPro" id="IPR050092">
    <property type="entry name" value="RNase_H"/>
</dbReference>
<comment type="subunit">
    <text evidence="3 10">Monomer.</text>
</comment>
<evidence type="ECO:0000256" key="6">
    <source>
        <dbReference type="ARBA" id="ARBA00022723"/>
    </source>
</evidence>
<dbReference type="InterPro" id="IPR012337">
    <property type="entry name" value="RNaseH-like_sf"/>
</dbReference>
<dbReference type="EMBL" id="MHVI01000028">
    <property type="protein sequence ID" value="OHA90879.1"/>
    <property type="molecule type" value="Genomic_DNA"/>
</dbReference>
<evidence type="ECO:0000256" key="1">
    <source>
        <dbReference type="ARBA" id="ARBA00000077"/>
    </source>
</evidence>
<dbReference type="Pfam" id="PF00075">
    <property type="entry name" value="RNase_H"/>
    <property type="match status" value="1"/>
</dbReference>
<dbReference type="InterPro" id="IPR036397">
    <property type="entry name" value="RNaseH_sf"/>
</dbReference>
<keyword evidence="5 10" id="KW-0540">Nuclease</keyword>
<sequence length="153" mass="17213">MIVIYTDGASRGNPGPGGWGAIIIYDDKVVELGGGETHTTNNRMELTAAIKALEFISEKKIIIYADSEYVTKGMTEWIKRWQKKSWRTAGRKPVLNQDLWQKLLLLIEGREVKWKYVAGHSGIPLNERADEIATTFADGLDPALYDGPKDKYK</sequence>
<name>A0A1G2T233_9BACT</name>
<evidence type="ECO:0000256" key="5">
    <source>
        <dbReference type="ARBA" id="ARBA00022722"/>
    </source>
</evidence>
<dbReference type="PANTHER" id="PTHR10642:SF26">
    <property type="entry name" value="RIBONUCLEASE H1"/>
    <property type="match status" value="1"/>
</dbReference>
<dbReference type="GO" id="GO:0000287">
    <property type="term" value="F:magnesium ion binding"/>
    <property type="evidence" value="ECO:0007669"/>
    <property type="project" value="UniProtKB-UniRule"/>
</dbReference>
<evidence type="ECO:0000256" key="3">
    <source>
        <dbReference type="ARBA" id="ARBA00011245"/>
    </source>
</evidence>